<dbReference type="InterPro" id="IPR054414">
    <property type="entry name" value="Ccdc124/Oxs1_C"/>
</dbReference>
<keyword evidence="3" id="KW-0175">Coiled coil</keyword>
<dbReference type="InterPro" id="IPR036910">
    <property type="entry name" value="HMG_box_dom_sf"/>
</dbReference>
<keyword evidence="4" id="KW-0539">Nucleus</keyword>
<sequence>MPKKFKGTNSKAEEARARKDAARLAEKERKQKEEEDRYWEDNDKHVMRKQQRKDDKERKRQEATERKVANQEALKAEESESSKSGPSVRPKMTVAEIQAERERKAAAAASATAKTKKADEETRDVLEENPNQQMAALMAAEGSVEARSVEDAIAVLNVSKTTPTDRHPEKRMKAGYNAFEERELPKLKTENPNMRLSQIKQLLKKEWMKSPENPMNMVYAKRT</sequence>
<feature type="compositionally biased region" description="Basic and acidic residues" evidence="5">
    <location>
        <begin position="52"/>
        <end position="81"/>
    </location>
</feature>
<feature type="domain" description="HMG box" evidence="6">
    <location>
        <begin position="169"/>
        <end position="223"/>
    </location>
</feature>
<evidence type="ECO:0000256" key="3">
    <source>
        <dbReference type="ARBA" id="ARBA00023054"/>
    </source>
</evidence>
<protein>
    <submittedName>
        <fullName evidence="7">Coiled-coil domain-containing protein 124</fullName>
    </submittedName>
</protein>
<dbReference type="PANTHER" id="PTHR21680">
    <property type="entry name" value="COILED-COIL DOMAIN-CONTAINING PROTEIN 124"/>
    <property type="match status" value="1"/>
</dbReference>
<evidence type="ECO:0000256" key="4">
    <source>
        <dbReference type="PROSITE-ProRule" id="PRU00267"/>
    </source>
</evidence>
<keyword evidence="8" id="KW-1185">Reference proteome</keyword>
<dbReference type="SUPFAM" id="SSF47095">
    <property type="entry name" value="HMG-box"/>
    <property type="match status" value="1"/>
</dbReference>
<dbReference type="GO" id="GO:0006366">
    <property type="term" value="P:transcription by RNA polymerase II"/>
    <property type="evidence" value="ECO:0007669"/>
    <property type="project" value="TreeGrafter"/>
</dbReference>
<dbReference type="GO" id="GO:0003677">
    <property type="term" value="F:DNA binding"/>
    <property type="evidence" value="ECO:0007669"/>
    <property type="project" value="UniProtKB-UniRule"/>
</dbReference>
<evidence type="ECO:0000256" key="2">
    <source>
        <dbReference type="ARBA" id="ARBA00008296"/>
    </source>
</evidence>
<name>A0A2B4SWX4_STYPI</name>
<dbReference type="EMBL" id="LSMT01000004">
    <property type="protein sequence ID" value="PFX34391.1"/>
    <property type="molecule type" value="Genomic_DNA"/>
</dbReference>
<evidence type="ECO:0000256" key="5">
    <source>
        <dbReference type="SAM" id="MobiDB-lite"/>
    </source>
</evidence>
<evidence type="ECO:0000313" key="8">
    <source>
        <dbReference type="Proteomes" id="UP000225706"/>
    </source>
</evidence>
<organism evidence="7 8">
    <name type="scientific">Stylophora pistillata</name>
    <name type="common">Smooth cauliflower coral</name>
    <dbReference type="NCBI Taxonomy" id="50429"/>
    <lineage>
        <taxon>Eukaryota</taxon>
        <taxon>Metazoa</taxon>
        <taxon>Cnidaria</taxon>
        <taxon>Anthozoa</taxon>
        <taxon>Hexacorallia</taxon>
        <taxon>Scleractinia</taxon>
        <taxon>Astrocoeniina</taxon>
        <taxon>Pocilloporidae</taxon>
        <taxon>Stylophora</taxon>
    </lineage>
</organism>
<evidence type="ECO:0000259" key="6">
    <source>
        <dbReference type="PROSITE" id="PS50118"/>
    </source>
</evidence>
<dbReference type="InterPro" id="IPR009071">
    <property type="entry name" value="HMG_box_dom"/>
</dbReference>
<dbReference type="AlphaFoldDB" id="A0A2B4SWX4"/>
<comment type="subcellular location">
    <subcellularLocation>
        <location evidence="1">Midbody</location>
    </subcellularLocation>
</comment>
<keyword evidence="4" id="KW-0238">DNA-binding</keyword>
<comment type="similarity">
    <text evidence="2">Belongs to the CCDC124 family.</text>
</comment>
<dbReference type="InterPro" id="IPR010422">
    <property type="entry name" value="Ccdc124/Oxs1"/>
</dbReference>
<accession>A0A2B4SWX4</accession>
<proteinExistence type="inferred from homology"/>
<dbReference type="STRING" id="50429.A0A2B4SWX4"/>
<dbReference type="GO" id="GO:0005634">
    <property type="term" value="C:nucleus"/>
    <property type="evidence" value="ECO:0007669"/>
    <property type="project" value="UniProtKB-UniRule"/>
</dbReference>
<dbReference type="GO" id="GO:0003713">
    <property type="term" value="F:transcription coactivator activity"/>
    <property type="evidence" value="ECO:0007669"/>
    <property type="project" value="TreeGrafter"/>
</dbReference>
<evidence type="ECO:0000256" key="1">
    <source>
        <dbReference type="ARBA" id="ARBA00004214"/>
    </source>
</evidence>
<evidence type="ECO:0000313" key="7">
    <source>
        <dbReference type="EMBL" id="PFX34391.1"/>
    </source>
</evidence>
<dbReference type="Proteomes" id="UP000225706">
    <property type="component" value="Unassembled WGS sequence"/>
</dbReference>
<comment type="caution">
    <text evidence="7">The sequence shown here is derived from an EMBL/GenBank/DDBJ whole genome shotgun (WGS) entry which is preliminary data.</text>
</comment>
<feature type="DNA-binding region" description="HMG box" evidence="4">
    <location>
        <begin position="169"/>
        <end position="223"/>
    </location>
</feature>
<dbReference type="PROSITE" id="PS50118">
    <property type="entry name" value="HMG_BOX_2"/>
    <property type="match status" value="1"/>
</dbReference>
<gene>
    <name evidence="7" type="primary">ccdc124</name>
    <name evidence="7" type="ORF">AWC38_SpisGene627</name>
</gene>
<feature type="region of interest" description="Disordered" evidence="5">
    <location>
        <begin position="1"/>
        <end position="124"/>
    </location>
</feature>
<dbReference type="GO" id="GO:0030496">
    <property type="term" value="C:midbody"/>
    <property type="evidence" value="ECO:0007669"/>
    <property type="project" value="UniProtKB-SubCell"/>
</dbReference>
<dbReference type="OrthoDB" id="76412at2759"/>
<dbReference type="PANTHER" id="PTHR21680:SF0">
    <property type="entry name" value="COILED-COIL DOMAIN-CONTAINING PROTEIN 124"/>
    <property type="match status" value="1"/>
</dbReference>
<feature type="compositionally biased region" description="Basic and acidic residues" evidence="5">
    <location>
        <begin position="11"/>
        <end position="45"/>
    </location>
</feature>
<reference evidence="8" key="1">
    <citation type="journal article" date="2017" name="bioRxiv">
        <title>Comparative analysis of the genomes of Stylophora pistillata and Acropora digitifera provides evidence for extensive differences between species of corals.</title>
        <authorList>
            <person name="Voolstra C.R."/>
            <person name="Li Y."/>
            <person name="Liew Y.J."/>
            <person name="Baumgarten S."/>
            <person name="Zoccola D."/>
            <person name="Flot J.-F."/>
            <person name="Tambutte S."/>
            <person name="Allemand D."/>
            <person name="Aranda M."/>
        </authorList>
    </citation>
    <scope>NUCLEOTIDE SEQUENCE [LARGE SCALE GENOMIC DNA]</scope>
</reference>
<dbReference type="Pfam" id="PF06244">
    <property type="entry name" value="Ccdc124"/>
    <property type="match status" value="1"/>
</dbReference>